<evidence type="ECO:0000313" key="6">
    <source>
        <dbReference type="Proteomes" id="UP000580250"/>
    </source>
</evidence>
<organism evidence="5 6">
    <name type="scientific">Meloidogyne enterolobii</name>
    <name type="common">Root-knot nematode worm</name>
    <name type="synonym">Meloidogyne mayaguensis</name>
    <dbReference type="NCBI Taxonomy" id="390850"/>
    <lineage>
        <taxon>Eukaryota</taxon>
        <taxon>Metazoa</taxon>
        <taxon>Ecdysozoa</taxon>
        <taxon>Nematoda</taxon>
        <taxon>Chromadorea</taxon>
        <taxon>Rhabditida</taxon>
        <taxon>Tylenchina</taxon>
        <taxon>Tylenchomorpha</taxon>
        <taxon>Tylenchoidea</taxon>
        <taxon>Meloidogynidae</taxon>
        <taxon>Meloidogyninae</taxon>
        <taxon>Meloidogyne</taxon>
    </lineage>
</organism>
<feature type="signal peptide" evidence="3">
    <location>
        <begin position="1"/>
        <end position="22"/>
    </location>
</feature>
<feature type="domain" description="CUB" evidence="4">
    <location>
        <begin position="39"/>
        <end position="165"/>
    </location>
</feature>
<dbReference type="Proteomes" id="UP000580250">
    <property type="component" value="Unassembled WGS sequence"/>
</dbReference>
<dbReference type="OrthoDB" id="5795793at2759"/>
<dbReference type="SUPFAM" id="SSF49854">
    <property type="entry name" value="Spermadhesin, CUB domain"/>
    <property type="match status" value="1"/>
</dbReference>
<dbReference type="PROSITE" id="PS01180">
    <property type="entry name" value="CUB"/>
    <property type="match status" value="1"/>
</dbReference>
<feature type="chain" id="PRO_5027571790" description="CUB domain-containing protein" evidence="3">
    <location>
        <begin position="23"/>
        <end position="171"/>
    </location>
</feature>
<dbReference type="Gene3D" id="2.60.120.290">
    <property type="entry name" value="Spermadhesin, CUB domain"/>
    <property type="match status" value="1"/>
</dbReference>
<evidence type="ECO:0000256" key="1">
    <source>
        <dbReference type="ARBA" id="ARBA00023157"/>
    </source>
</evidence>
<dbReference type="AlphaFoldDB" id="A0A6V7WHT0"/>
<gene>
    <name evidence="5" type="ORF">MENT_LOCUS39063</name>
</gene>
<keyword evidence="3" id="KW-0732">Signal</keyword>
<dbReference type="EMBL" id="CAJEWN010000593">
    <property type="protein sequence ID" value="CAD2186556.1"/>
    <property type="molecule type" value="Genomic_DNA"/>
</dbReference>
<keyword evidence="1" id="KW-1015">Disulfide bond</keyword>
<proteinExistence type="predicted"/>
<dbReference type="InterPro" id="IPR035914">
    <property type="entry name" value="Sperma_CUB_dom_sf"/>
</dbReference>
<reference evidence="5 6" key="1">
    <citation type="submission" date="2020-08" db="EMBL/GenBank/DDBJ databases">
        <authorList>
            <person name="Koutsovoulos G."/>
            <person name="Danchin GJ E."/>
        </authorList>
    </citation>
    <scope>NUCLEOTIDE SEQUENCE [LARGE SCALE GENOMIC DNA]</scope>
</reference>
<evidence type="ECO:0000313" key="5">
    <source>
        <dbReference type="EMBL" id="CAD2186556.1"/>
    </source>
</evidence>
<dbReference type="CDD" id="cd00041">
    <property type="entry name" value="CUB"/>
    <property type="match status" value="1"/>
</dbReference>
<name>A0A6V7WHT0_MELEN</name>
<evidence type="ECO:0000256" key="3">
    <source>
        <dbReference type="SAM" id="SignalP"/>
    </source>
</evidence>
<sequence>MVLCKQIFMLLLLQLLISIISAESTETTQIIDSDNECYCPKEEIFDSNLKEGSFKSPGFPNKYCGKLECNWHIPPSENTFIYAKLKSFEEEKRNDILDVYQTSWNGSELMRFKQKSVRDEFYSKYSKFLKYFHFSSSINGGLFFHFVTGDIEHNRSGFEITFYRRSEVMFF</sequence>
<evidence type="ECO:0000256" key="2">
    <source>
        <dbReference type="PROSITE-ProRule" id="PRU00059"/>
    </source>
</evidence>
<dbReference type="InterPro" id="IPR000859">
    <property type="entry name" value="CUB_dom"/>
</dbReference>
<comment type="caution">
    <text evidence="2">Lacks conserved residue(s) required for the propagation of feature annotation.</text>
</comment>
<accession>A0A6V7WHT0</accession>
<dbReference type="Pfam" id="PF00431">
    <property type="entry name" value="CUB"/>
    <property type="match status" value="1"/>
</dbReference>
<protein>
    <recommendedName>
        <fullName evidence="4">CUB domain-containing protein</fullName>
    </recommendedName>
</protein>
<evidence type="ECO:0000259" key="4">
    <source>
        <dbReference type="PROSITE" id="PS01180"/>
    </source>
</evidence>
<comment type="caution">
    <text evidence="5">The sequence shown here is derived from an EMBL/GenBank/DDBJ whole genome shotgun (WGS) entry which is preliminary data.</text>
</comment>